<name>A0A0R1ZXP4_9LACO</name>
<dbReference type="AlphaFoldDB" id="A0A0R1ZXP4"/>
<dbReference type="PANTHER" id="PTHR11562">
    <property type="entry name" value="CATION EFFLUX PROTEIN/ ZINC TRANSPORTER"/>
    <property type="match status" value="1"/>
</dbReference>
<keyword evidence="6" id="KW-0406">Ion transport</keyword>
<feature type="transmembrane region" description="Helical" evidence="8">
    <location>
        <begin position="118"/>
        <end position="142"/>
    </location>
</feature>
<feature type="transmembrane region" description="Helical" evidence="8">
    <location>
        <begin position="20"/>
        <end position="41"/>
    </location>
</feature>
<feature type="transmembrane region" description="Helical" evidence="8">
    <location>
        <begin position="47"/>
        <end position="66"/>
    </location>
</feature>
<evidence type="ECO:0000259" key="10">
    <source>
        <dbReference type="Pfam" id="PF16916"/>
    </source>
</evidence>
<dbReference type="SUPFAM" id="SSF160240">
    <property type="entry name" value="Cation efflux protein cytoplasmic domain-like"/>
    <property type="match status" value="1"/>
</dbReference>
<feature type="transmembrane region" description="Helical" evidence="8">
    <location>
        <begin position="87"/>
        <end position="106"/>
    </location>
</feature>
<dbReference type="InterPro" id="IPR027470">
    <property type="entry name" value="Cation_efflux_CTD"/>
</dbReference>
<dbReference type="PANTHER" id="PTHR11562:SF17">
    <property type="entry name" value="RE54080P-RELATED"/>
    <property type="match status" value="1"/>
</dbReference>
<comment type="subcellular location">
    <subcellularLocation>
        <location evidence="1">Membrane</location>
        <topology evidence="1">Multi-pass membrane protein</topology>
    </subcellularLocation>
</comment>
<dbReference type="PATRIC" id="fig|1291052.5.peg.941"/>
<proteinExistence type="inferred from homology"/>
<evidence type="ECO:0000256" key="6">
    <source>
        <dbReference type="ARBA" id="ARBA00023065"/>
    </source>
</evidence>
<dbReference type="InterPro" id="IPR050681">
    <property type="entry name" value="CDF/SLC30A"/>
</dbReference>
<evidence type="ECO:0000313" key="11">
    <source>
        <dbReference type="EMBL" id="KRM55875.1"/>
    </source>
</evidence>
<comment type="caution">
    <text evidence="11">The sequence shown here is derived from an EMBL/GenBank/DDBJ whole genome shotgun (WGS) entry which is preliminary data.</text>
</comment>
<dbReference type="InterPro" id="IPR027469">
    <property type="entry name" value="Cation_efflux_TMD_sf"/>
</dbReference>
<feature type="transmembrane region" description="Helical" evidence="8">
    <location>
        <begin position="154"/>
        <end position="174"/>
    </location>
</feature>
<keyword evidence="12" id="KW-1185">Reference proteome</keyword>
<keyword evidence="5 8" id="KW-1133">Transmembrane helix</keyword>
<evidence type="ECO:0000256" key="7">
    <source>
        <dbReference type="ARBA" id="ARBA00023136"/>
    </source>
</evidence>
<keyword evidence="3" id="KW-0813">Transport</keyword>
<dbReference type="InterPro" id="IPR036837">
    <property type="entry name" value="Cation_efflux_CTD_sf"/>
</dbReference>
<evidence type="ECO:0000313" key="12">
    <source>
        <dbReference type="Proteomes" id="UP000051679"/>
    </source>
</evidence>
<protein>
    <submittedName>
        <fullName evidence="11">Co Zn Cd efflux system component</fullName>
    </submittedName>
</protein>
<feature type="domain" description="Cation efflux protein cytoplasmic" evidence="10">
    <location>
        <begin position="218"/>
        <end position="288"/>
    </location>
</feature>
<evidence type="ECO:0000256" key="3">
    <source>
        <dbReference type="ARBA" id="ARBA00022448"/>
    </source>
</evidence>
<evidence type="ECO:0000256" key="8">
    <source>
        <dbReference type="SAM" id="Phobius"/>
    </source>
</evidence>
<sequence>MEQNKKHEHATLPGSKGRAFSLGIIVNSAYTVLELLFGFMIGSMSLVADAVHNLSDVLSLAVAWIAEKLTHRHPTTMRTYGMKGGSILAALINAMLLLVAMGAIIVEAIGRLAHPEPVQAGLVMAVAGIGILINGGTALLFMSGRHGDLNVRGAFLHMAADAGVSLGVVLAGLLMQFTGWTWLDPVMSLVVAFVVLWATWGLLRDAVNMALAAVPRSLDPAQVAEVIRDYPTVRSYHDLHIWSISTTDVALTVHLERTTREGNDAFLDGLTEALRQTCAIDHVTIQIECGNFSTDNQY</sequence>
<comment type="similarity">
    <text evidence="2">Belongs to the cation diffusion facilitator (CDF) transporter (TC 2.A.4) family. SLC30A subfamily.</text>
</comment>
<dbReference type="OrthoDB" id="9809646at2"/>
<keyword evidence="7 8" id="KW-0472">Membrane</keyword>
<dbReference type="Pfam" id="PF01545">
    <property type="entry name" value="Cation_efflux"/>
    <property type="match status" value="1"/>
</dbReference>
<gene>
    <name evidence="11" type="ORF">FC18_GL000925</name>
</gene>
<dbReference type="NCBIfam" id="TIGR01297">
    <property type="entry name" value="CDF"/>
    <property type="match status" value="1"/>
</dbReference>
<dbReference type="RefSeq" id="WP_054677812.1">
    <property type="nucleotide sequence ID" value="NZ_AYYO01000011.1"/>
</dbReference>
<dbReference type="Proteomes" id="UP000051679">
    <property type="component" value="Unassembled WGS sequence"/>
</dbReference>
<feature type="domain" description="Cation efflux protein transmembrane" evidence="9">
    <location>
        <begin position="23"/>
        <end position="207"/>
    </location>
</feature>
<keyword evidence="4 8" id="KW-0812">Transmembrane</keyword>
<evidence type="ECO:0000256" key="1">
    <source>
        <dbReference type="ARBA" id="ARBA00004141"/>
    </source>
</evidence>
<dbReference type="GO" id="GO:0005886">
    <property type="term" value="C:plasma membrane"/>
    <property type="evidence" value="ECO:0007669"/>
    <property type="project" value="TreeGrafter"/>
</dbReference>
<dbReference type="GO" id="GO:0005385">
    <property type="term" value="F:zinc ion transmembrane transporter activity"/>
    <property type="evidence" value="ECO:0007669"/>
    <property type="project" value="TreeGrafter"/>
</dbReference>
<evidence type="ECO:0000259" key="9">
    <source>
        <dbReference type="Pfam" id="PF01545"/>
    </source>
</evidence>
<feature type="transmembrane region" description="Helical" evidence="8">
    <location>
        <begin position="186"/>
        <end position="203"/>
    </location>
</feature>
<reference evidence="11 12" key="1">
    <citation type="journal article" date="2015" name="Genome Announc.">
        <title>Expanding the biotechnology potential of lactobacilli through comparative genomics of 213 strains and associated genera.</title>
        <authorList>
            <person name="Sun Z."/>
            <person name="Harris H.M."/>
            <person name="McCann A."/>
            <person name="Guo C."/>
            <person name="Argimon S."/>
            <person name="Zhang W."/>
            <person name="Yang X."/>
            <person name="Jeffery I.B."/>
            <person name="Cooney J.C."/>
            <person name="Kagawa T.F."/>
            <person name="Liu W."/>
            <person name="Song Y."/>
            <person name="Salvetti E."/>
            <person name="Wrobel A."/>
            <person name="Rasinkangas P."/>
            <person name="Parkhill J."/>
            <person name="Rea M.C."/>
            <person name="O'Sullivan O."/>
            <person name="Ritari J."/>
            <person name="Douillard F.P."/>
            <person name="Paul Ross R."/>
            <person name="Yang R."/>
            <person name="Briner A.E."/>
            <person name="Felis G.E."/>
            <person name="de Vos W.M."/>
            <person name="Barrangou R."/>
            <person name="Klaenhammer T.R."/>
            <person name="Caufield P.W."/>
            <person name="Cui Y."/>
            <person name="Zhang H."/>
            <person name="O'Toole P.W."/>
        </authorList>
    </citation>
    <scope>NUCLEOTIDE SEQUENCE [LARGE SCALE GENOMIC DNA]</scope>
    <source>
        <strain evidence="11 12">DSM 20505</strain>
    </source>
</reference>
<dbReference type="Gene3D" id="1.20.1510.10">
    <property type="entry name" value="Cation efflux protein transmembrane domain"/>
    <property type="match status" value="1"/>
</dbReference>
<accession>A0A0R1ZXP4</accession>
<evidence type="ECO:0000256" key="5">
    <source>
        <dbReference type="ARBA" id="ARBA00022989"/>
    </source>
</evidence>
<dbReference type="SUPFAM" id="SSF161111">
    <property type="entry name" value="Cation efflux protein transmembrane domain-like"/>
    <property type="match status" value="1"/>
</dbReference>
<organism evidence="11 12">
    <name type="scientific">Lacticaseibacillus sharpeae JCM 1186 = DSM 20505</name>
    <dbReference type="NCBI Taxonomy" id="1291052"/>
    <lineage>
        <taxon>Bacteria</taxon>
        <taxon>Bacillati</taxon>
        <taxon>Bacillota</taxon>
        <taxon>Bacilli</taxon>
        <taxon>Lactobacillales</taxon>
        <taxon>Lactobacillaceae</taxon>
        <taxon>Lacticaseibacillus</taxon>
    </lineage>
</organism>
<dbReference type="InterPro" id="IPR002524">
    <property type="entry name" value="Cation_efflux"/>
</dbReference>
<dbReference type="EMBL" id="AYYO01000011">
    <property type="protein sequence ID" value="KRM55875.1"/>
    <property type="molecule type" value="Genomic_DNA"/>
</dbReference>
<evidence type="ECO:0000256" key="2">
    <source>
        <dbReference type="ARBA" id="ARBA00008873"/>
    </source>
</evidence>
<dbReference type="Pfam" id="PF16916">
    <property type="entry name" value="ZT_dimer"/>
    <property type="match status" value="1"/>
</dbReference>
<evidence type="ECO:0000256" key="4">
    <source>
        <dbReference type="ARBA" id="ARBA00022692"/>
    </source>
</evidence>
<dbReference type="InterPro" id="IPR058533">
    <property type="entry name" value="Cation_efflux_TM"/>
</dbReference>
<dbReference type="STRING" id="1291052.FC18_GL000925"/>